<gene>
    <name evidence="1" type="ORF">SAMN05216325_1521</name>
</gene>
<evidence type="ECO:0000313" key="2">
    <source>
        <dbReference type="Proteomes" id="UP000199459"/>
    </source>
</evidence>
<dbReference type="AlphaFoldDB" id="A0A1H8J4E9"/>
<feature type="non-terminal residue" evidence="1">
    <location>
        <position position="1"/>
    </location>
</feature>
<organism evidence="1 2">
    <name type="scientific">Nitrosomonas marina</name>
    <dbReference type="NCBI Taxonomy" id="917"/>
    <lineage>
        <taxon>Bacteria</taxon>
        <taxon>Pseudomonadati</taxon>
        <taxon>Pseudomonadota</taxon>
        <taxon>Betaproteobacteria</taxon>
        <taxon>Nitrosomonadales</taxon>
        <taxon>Nitrosomonadaceae</taxon>
        <taxon>Nitrosomonas</taxon>
    </lineage>
</organism>
<protein>
    <submittedName>
        <fullName evidence="1">Uncharacterized protein</fullName>
    </submittedName>
</protein>
<sequence length="165" mass="19008">KSFDPADATAERQLREKKLSVGQVVRAVIRKLRSGKFNRKVHRIGQLCVVHIDEFKYMDAHSVLKRIQLEANIYCDEIAVKPTGLRALIPLQVLEMLRPILQAFGLKLTDAGLMIVRIPRSLSYESLDQSEYEDAARKICDYISEVYWTSLQPWQIEEMAESMID</sequence>
<dbReference type="EMBL" id="FOCP01000052">
    <property type="protein sequence ID" value="SEN75186.1"/>
    <property type="molecule type" value="Genomic_DNA"/>
</dbReference>
<evidence type="ECO:0000313" key="1">
    <source>
        <dbReference type="EMBL" id="SEN75186.1"/>
    </source>
</evidence>
<dbReference type="RefSeq" id="WP_090634955.1">
    <property type="nucleotide sequence ID" value="NZ_FOCP01000052.1"/>
</dbReference>
<reference evidence="1 2" key="1">
    <citation type="submission" date="2016-10" db="EMBL/GenBank/DDBJ databases">
        <authorList>
            <person name="de Groot N.N."/>
        </authorList>
    </citation>
    <scope>NUCLEOTIDE SEQUENCE [LARGE SCALE GENOMIC DNA]</scope>
    <source>
        <strain evidence="1 2">Nm22</strain>
    </source>
</reference>
<accession>A0A1H8J4E9</accession>
<proteinExistence type="predicted"/>
<dbReference type="Proteomes" id="UP000199459">
    <property type="component" value="Unassembled WGS sequence"/>
</dbReference>
<name>A0A1H8J4E9_9PROT</name>